<dbReference type="EMBL" id="FOPP01000004">
    <property type="protein sequence ID" value="SFH05575.1"/>
    <property type="molecule type" value="Genomic_DNA"/>
</dbReference>
<dbReference type="Proteomes" id="UP000199666">
    <property type="component" value="Unassembled WGS sequence"/>
</dbReference>
<evidence type="ECO:0000313" key="1">
    <source>
        <dbReference type="EMBL" id="SFH05575.1"/>
    </source>
</evidence>
<sequence length="85" mass="9765">MLISFNILHYNIVQRNIDPIVACDKVKSATDIRFVCFDRMETEGELAFFDHTNNKRSNTLNKNLPELPGNLFSFSTITLKNIQST</sequence>
<protein>
    <submittedName>
        <fullName evidence="1">Uncharacterized protein</fullName>
    </submittedName>
</protein>
<name>A0A1I2WWB0_9SPHI</name>
<proteinExistence type="predicted"/>
<evidence type="ECO:0000313" key="2">
    <source>
        <dbReference type="Proteomes" id="UP000199666"/>
    </source>
</evidence>
<keyword evidence="2" id="KW-1185">Reference proteome</keyword>
<accession>A0A1I2WWB0</accession>
<organism evidence="1 2">
    <name type="scientific">Pedobacter insulae</name>
    <dbReference type="NCBI Taxonomy" id="414048"/>
    <lineage>
        <taxon>Bacteria</taxon>
        <taxon>Pseudomonadati</taxon>
        <taxon>Bacteroidota</taxon>
        <taxon>Sphingobacteriia</taxon>
        <taxon>Sphingobacteriales</taxon>
        <taxon>Sphingobacteriaceae</taxon>
        <taxon>Pedobacter</taxon>
    </lineage>
</organism>
<dbReference type="STRING" id="414048.SAMN04489864_104329"/>
<gene>
    <name evidence="1" type="ORF">SAMN04489864_104329</name>
</gene>
<reference evidence="1 2" key="1">
    <citation type="submission" date="2016-10" db="EMBL/GenBank/DDBJ databases">
        <authorList>
            <person name="de Groot N.N."/>
        </authorList>
    </citation>
    <scope>NUCLEOTIDE SEQUENCE [LARGE SCALE GENOMIC DNA]</scope>
    <source>
        <strain evidence="1 2">DSM 18684</strain>
    </source>
</reference>
<dbReference type="AlphaFoldDB" id="A0A1I2WWB0"/>